<dbReference type="PANTHER" id="PTHR34071:SF2">
    <property type="entry name" value="FLAVIN-NUCLEOTIDE-BINDING PROTEIN"/>
    <property type="match status" value="1"/>
</dbReference>
<dbReference type="InterPro" id="IPR024747">
    <property type="entry name" value="Pyridox_Oxase-rel"/>
</dbReference>
<dbReference type="Gene3D" id="2.30.110.10">
    <property type="entry name" value="Electron Transport, Fmn-binding Protein, Chain A"/>
    <property type="match status" value="1"/>
</dbReference>
<dbReference type="InterPro" id="IPR012349">
    <property type="entry name" value="Split_barrel_FMN-bd"/>
</dbReference>
<keyword evidence="2" id="KW-1185">Reference proteome</keyword>
<gene>
    <name evidence="1" type="ordered locus">PHZ_c0122</name>
</gene>
<dbReference type="EMBL" id="CP000747">
    <property type="protein sequence ID" value="ACG76536.1"/>
    <property type="molecule type" value="Genomic_DNA"/>
</dbReference>
<dbReference type="eggNOG" id="COG3467">
    <property type="taxonomic scope" value="Bacteria"/>
</dbReference>
<dbReference type="KEGG" id="pzu:PHZ_c0122"/>
<dbReference type="Proteomes" id="UP000001868">
    <property type="component" value="Chromosome"/>
</dbReference>
<dbReference type="PANTHER" id="PTHR34071">
    <property type="entry name" value="5-NITROIMIDAZOLE ANTIBIOTICS RESISTANCE PROTEIN, NIMA-FAMILY-RELATED PROTEIN-RELATED"/>
    <property type="match status" value="1"/>
</dbReference>
<protein>
    <submittedName>
        <fullName evidence="1">Conserved predicted flavin-nucleotide-binding protein</fullName>
    </submittedName>
</protein>
<dbReference type="Pfam" id="PF12900">
    <property type="entry name" value="Pyridox_ox_2"/>
    <property type="match status" value="1"/>
</dbReference>
<dbReference type="HOGENOM" id="CLU_067890_0_1_5"/>
<dbReference type="SUPFAM" id="SSF50475">
    <property type="entry name" value="FMN-binding split barrel"/>
    <property type="match status" value="1"/>
</dbReference>
<name>B4RCD7_PHEZH</name>
<reference evidence="1 2" key="1">
    <citation type="journal article" date="2008" name="BMC Genomics">
        <title>Complete genome of Phenylobacterium zucineum - a novel facultative intracellular bacterium isolated from human erythroleukemia cell line K562.</title>
        <authorList>
            <person name="Luo Y."/>
            <person name="Xu X."/>
            <person name="Ding Z."/>
            <person name="Liu Z."/>
            <person name="Zhang B."/>
            <person name="Yan Z."/>
            <person name="Sun J."/>
            <person name="Hu S."/>
            <person name="Hu X."/>
        </authorList>
    </citation>
    <scope>NUCLEOTIDE SEQUENCE [LARGE SCALE GENOMIC DNA]</scope>
    <source>
        <strain evidence="1 2">HLK1</strain>
    </source>
</reference>
<dbReference type="RefSeq" id="WP_012520684.1">
    <property type="nucleotide sequence ID" value="NC_011144.1"/>
</dbReference>
<sequence length="241" mass="25632">MDDAPAFTPTPRSQVRRRPQRAAYDEAAVFEILDAGLMAHVGYVIDGQPYVTPTAYWREGRTLYWHGAAASRMLGTVGQGVPVCVTVSFLDGLIVGRSGIMHSLNYRSVMAFGRARAVAEPAAKRAAMDAFIDRLYAGRPLKLRPTTDAELARIALVEMEIEEASAKVRSADAAELEPEPGWAAWAGVFPIETRIGAPAPARGEAAPHTPDLSPYAEGARLDAALAAASRASRSAGSGRSG</sequence>
<evidence type="ECO:0000313" key="2">
    <source>
        <dbReference type="Proteomes" id="UP000001868"/>
    </source>
</evidence>
<dbReference type="STRING" id="450851.PHZ_c0122"/>
<dbReference type="OrthoDB" id="116031at2"/>
<evidence type="ECO:0000313" key="1">
    <source>
        <dbReference type="EMBL" id="ACG76536.1"/>
    </source>
</evidence>
<organism evidence="1 2">
    <name type="scientific">Phenylobacterium zucineum (strain HLK1)</name>
    <dbReference type="NCBI Taxonomy" id="450851"/>
    <lineage>
        <taxon>Bacteria</taxon>
        <taxon>Pseudomonadati</taxon>
        <taxon>Pseudomonadota</taxon>
        <taxon>Alphaproteobacteria</taxon>
        <taxon>Caulobacterales</taxon>
        <taxon>Caulobacteraceae</taxon>
        <taxon>Phenylobacterium</taxon>
    </lineage>
</organism>
<accession>B4RCD7</accession>
<dbReference type="AlphaFoldDB" id="B4RCD7"/>
<proteinExistence type="predicted"/>